<dbReference type="Proteomes" id="UP000280228">
    <property type="component" value="Chromosome"/>
</dbReference>
<gene>
    <name evidence="2" type="ORF">EJK53_2211</name>
</gene>
<evidence type="ECO:0000313" key="2">
    <source>
        <dbReference type="EMBL" id="AZQ94031.1"/>
    </source>
</evidence>
<dbReference type="AlphaFoldDB" id="A0A3S9QGZ6"/>
<keyword evidence="1" id="KW-0812">Transmembrane</keyword>
<dbReference type="EMBL" id="CP034662">
    <property type="protein sequence ID" value="AZQ94031.1"/>
    <property type="molecule type" value="Genomic_DNA"/>
</dbReference>
<protein>
    <submittedName>
        <fullName evidence="2">Putative membrane protein</fullName>
    </submittedName>
</protein>
<sequence length="39" mass="4869">MPWVISALVCLNLARWAFYHYLFTLYHQLLFMIFFRLTE</sequence>
<evidence type="ECO:0000313" key="3">
    <source>
        <dbReference type="Proteomes" id="UP000280228"/>
    </source>
</evidence>
<reference evidence="2 3" key="1">
    <citation type="submission" date="2018-12" db="EMBL/GenBank/DDBJ databases">
        <title>Persistence of Moraxella catarrhalis in Chronic Obstructive Pulmonary Disease and Regulation of the Hag/MID Adhesin.</title>
        <authorList>
            <person name="Murphy T."/>
            <person name="Zhao X."/>
            <person name="Vyas G."/>
            <person name="Aluvathingal J."/>
            <person name="Nadendla S."/>
            <person name="Tallon L."/>
            <person name="Tettelin H."/>
        </authorList>
    </citation>
    <scope>NUCLEOTIDE SEQUENCE [LARGE SCALE GENOMIC DNA]</scope>
    <source>
        <strain evidence="2 3">46P58B1</strain>
    </source>
</reference>
<evidence type="ECO:0000256" key="1">
    <source>
        <dbReference type="SAM" id="Phobius"/>
    </source>
</evidence>
<feature type="transmembrane region" description="Helical" evidence="1">
    <location>
        <begin position="18"/>
        <end position="37"/>
    </location>
</feature>
<accession>A0A3S9QGZ6</accession>
<name>A0A3S9QGZ6_MORCA</name>
<organism evidence="2 3">
    <name type="scientific">Moraxella catarrhalis</name>
    <name type="common">Branhamella catarrhalis</name>
    <dbReference type="NCBI Taxonomy" id="480"/>
    <lineage>
        <taxon>Bacteria</taxon>
        <taxon>Pseudomonadati</taxon>
        <taxon>Pseudomonadota</taxon>
        <taxon>Gammaproteobacteria</taxon>
        <taxon>Moraxellales</taxon>
        <taxon>Moraxellaceae</taxon>
        <taxon>Moraxella</taxon>
    </lineage>
</organism>
<keyword evidence="1" id="KW-1133">Transmembrane helix</keyword>
<proteinExistence type="predicted"/>
<keyword evidence="1" id="KW-0472">Membrane</keyword>